<feature type="transmembrane region" description="Helical" evidence="1">
    <location>
        <begin position="151"/>
        <end position="169"/>
    </location>
</feature>
<dbReference type="Proteomes" id="UP001165122">
    <property type="component" value="Unassembled WGS sequence"/>
</dbReference>
<keyword evidence="1" id="KW-0812">Transmembrane</keyword>
<organism evidence="2 3">
    <name type="scientific">Triparma laevis f. longispina</name>
    <dbReference type="NCBI Taxonomy" id="1714387"/>
    <lineage>
        <taxon>Eukaryota</taxon>
        <taxon>Sar</taxon>
        <taxon>Stramenopiles</taxon>
        <taxon>Ochrophyta</taxon>
        <taxon>Bolidophyceae</taxon>
        <taxon>Parmales</taxon>
        <taxon>Triparmaceae</taxon>
        <taxon>Triparma</taxon>
    </lineage>
</organism>
<dbReference type="AlphaFoldDB" id="A0A9W7FUQ8"/>
<feature type="transmembrane region" description="Helical" evidence="1">
    <location>
        <begin position="112"/>
        <end position="130"/>
    </location>
</feature>
<accession>A0A9W7FUQ8</accession>
<reference evidence="3" key="1">
    <citation type="journal article" date="2023" name="Commun. Biol.">
        <title>Genome analysis of Parmales, the sister group of diatoms, reveals the evolutionary specialization of diatoms from phago-mixotrophs to photoautotrophs.</title>
        <authorList>
            <person name="Ban H."/>
            <person name="Sato S."/>
            <person name="Yoshikawa S."/>
            <person name="Yamada K."/>
            <person name="Nakamura Y."/>
            <person name="Ichinomiya M."/>
            <person name="Sato N."/>
            <person name="Blanc-Mathieu R."/>
            <person name="Endo H."/>
            <person name="Kuwata A."/>
            <person name="Ogata H."/>
        </authorList>
    </citation>
    <scope>NUCLEOTIDE SEQUENCE [LARGE SCALE GENOMIC DNA]</scope>
    <source>
        <strain evidence="3">NIES 3700</strain>
    </source>
</reference>
<feature type="transmembrane region" description="Helical" evidence="1">
    <location>
        <begin position="75"/>
        <end position="92"/>
    </location>
</feature>
<evidence type="ECO:0000313" key="3">
    <source>
        <dbReference type="Proteomes" id="UP001165122"/>
    </source>
</evidence>
<name>A0A9W7FUQ8_9STRA</name>
<protein>
    <submittedName>
        <fullName evidence="2">Uncharacterized protein</fullName>
    </submittedName>
</protein>
<keyword evidence="1" id="KW-0472">Membrane</keyword>
<gene>
    <name evidence="2" type="ORF">TrLO_g15676</name>
</gene>
<keyword evidence="1" id="KW-1133">Transmembrane helix</keyword>
<dbReference type="EMBL" id="BRXW01000332">
    <property type="protein sequence ID" value="GMI18406.1"/>
    <property type="molecule type" value="Genomic_DNA"/>
</dbReference>
<dbReference type="OrthoDB" id="10413736at2759"/>
<comment type="caution">
    <text evidence="2">The sequence shown here is derived from an EMBL/GenBank/DDBJ whole genome shotgun (WGS) entry which is preliminary data.</text>
</comment>
<sequence>MITPKISLTISQVFNVAFSVGMCFFTDQMMSVYKAGTFTGTSKVAFFNAMNLFGLQQVQSSIFCATMKRSDNKRAVSVACFMIGFAWIFFAFSDGLNLALGNIPDIFPAESMYANLVLFTFIGGCNFYAWKESGSHLPDFSKLVVTGDLALPLNLGSLNLSFFGLWLAISPDTFFEQFAPGVMDSLPNNAVIKPVLMLILGNSGKAMICNILACHATISADASDNDTKYRLLRTNIYTGMCWLGTFSKDSTVNLMTGWPEPMKIMTFASCFPVIFFQAWSLGQVKVKVPKSIKSA</sequence>
<evidence type="ECO:0000256" key="1">
    <source>
        <dbReference type="SAM" id="Phobius"/>
    </source>
</evidence>
<keyword evidence="3" id="KW-1185">Reference proteome</keyword>
<proteinExistence type="predicted"/>
<feature type="transmembrane region" description="Helical" evidence="1">
    <location>
        <begin position="6"/>
        <end position="25"/>
    </location>
</feature>
<evidence type="ECO:0000313" key="2">
    <source>
        <dbReference type="EMBL" id="GMI18406.1"/>
    </source>
</evidence>